<accession>A0A1F7YQZ2</accession>
<dbReference type="AlphaFoldDB" id="A0A1F7YQZ2"/>
<evidence type="ECO:0000313" key="2">
    <source>
        <dbReference type="Proteomes" id="UP000177263"/>
    </source>
</evidence>
<comment type="caution">
    <text evidence="1">The sequence shown here is derived from an EMBL/GenBank/DDBJ whole genome shotgun (WGS) entry which is preliminary data.</text>
</comment>
<evidence type="ECO:0000313" key="1">
    <source>
        <dbReference type="EMBL" id="OGM29299.1"/>
    </source>
</evidence>
<name>A0A1F7YQZ2_9BACT</name>
<reference evidence="1 2" key="1">
    <citation type="journal article" date="2016" name="Nat. Commun.">
        <title>Thousands of microbial genomes shed light on interconnected biogeochemical processes in an aquifer system.</title>
        <authorList>
            <person name="Anantharaman K."/>
            <person name="Brown C.T."/>
            <person name="Hug L.A."/>
            <person name="Sharon I."/>
            <person name="Castelle C.J."/>
            <person name="Probst A.J."/>
            <person name="Thomas B.C."/>
            <person name="Singh A."/>
            <person name="Wilkins M.J."/>
            <person name="Karaoz U."/>
            <person name="Brodie E.L."/>
            <person name="Williams K.H."/>
            <person name="Hubbard S.S."/>
            <person name="Banfield J.F."/>
        </authorList>
    </citation>
    <scope>NUCLEOTIDE SEQUENCE [LARGE SCALE GENOMIC DNA]</scope>
</reference>
<sequence>MSEIPESQIAGLAENLRQFRGKAVAKEELQRIVESSSNFDYVNNGTECVVVSEPGRDNTVVAIDYAEYETVQAAKEIFYTQRVLSTLFPDNFPHFYTSYGREPLLAKASGKAKFSGTVRERVIPAEPGTNAQHPFAKAKAEIRRLSLPVSFDSSPGNYMLGENGGQYYVDKPQIQPGSWNREQIIGYMEDRGYSDTDKRIVDLSIQRIGELRINAYGAR</sequence>
<organism evidence="1 2">
    <name type="scientific">Candidatus Woesebacteria bacterium RIFCSPHIGHO2_01_FULL_41_10</name>
    <dbReference type="NCBI Taxonomy" id="1802500"/>
    <lineage>
        <taxon>Bacteria</taxon>
        <taxon>Candidatus Woeseibacteriota</taxon>
    </lineage>
</organism>
<proteinExistence type="predicted"/>
<gene>
    <name evidence="1" type="ORF">A2801_02115</name>
</gene>
<dbReference type="Proteomes" id="UP000177263">
    <property type="component" value="Unassembled WGS sequence"/>
</dbReference>
<dbReference type="EMBL" id="MGGM01000015">
    <property type="protein sequence ID" value="OGM29299.1"/>
    <property type="molecule type" value="Genomic_DNA"/>
</dbReference>
<protein>
    <submittedName>
        <fullName evidence="1">Uncharacterized protein</fullName>
    </submittedName>
</protein>